<gene>
    <name evidence="1" type="ORF">DV520_09575</name>
</gene>
<evidence type="ECO:0000313" key="1">
    <source>
        <dbReference type="EMBL" id="RFT06047.1"/>
    </source>
</evidence>
<dbReference type="AlphaFoldDB" id="A0A3E2B219"/>
<reference evidence="1 2" key="1">
    <citation type="submission" date="2018-07" db="EMBL/GenBank/DDBJ databases">
        <title>GABA Modulating Bacteria of the Human Gut Microbiota.</title>
        <authorList>
            <person name="Strandwitz P."/>
            <person name="Kim K.H."/>
            <person name="Terekhova D."/>
            <person name="Liu J.K."/>
            <person name="Sharma A."/>
            <person name="Levering J."/>
            <person name="Mcdonald D."/>
            <person name="Dietrich D."/>
            <person name="Ramadhar T.R."/>
            <person name="Lekbua A."/>
            <person name="Mroue N."/>
            <person name="Liston C."/>
            <person name="Stewart E.J."/>
            <person name="Dubin M.J."/>
            <person name="Zengler K."/>
            <person name="Knight R."/>
            <person name="Gilbert J.A."/>
            <person name="Clardy J."/>
            <person name="Lewis K."/>
        </authorList>
    </citation>
    <scope>NUCLEOTIDE SEQUENCE [LARGE SCALE GENOMIC DNA]</scope>
    <source>
        <strain evidence="1 2">KLE1738</strain>
    </source>
</reference>
<accession>A0A3E2B219</accession>
<name>A0A3E2B219_9FIRM</name>
<protein>
    <submittedName>
        <fullName evidence="1">Uncharacterized protein</fullName>
    </submittedName>
</protein>
<dbReference type="RefSeq" id="WP_021920125.1">
    <property type="nucleotide sequence ID" value="NZ_CAKXKJ010000005.1"/>
</dbReference>
<dbReference type="GeneID" id="97995981"/>
<keyword evidence="2" id="KW-1185">Reference proteome</keyword>
<sequence>MSLSTFSGDFIDTALSQLGASRIKVVSGKQHVVDFDLGEGLTLTYIFTITNENRCYLQRARPYPMVQGRLASTEEVLQFIARDRQAFQNARRSRNYSTFLDTARKTLALTHKMEELFITHNLSPEDLALLHQQGDRLTALMDEIRARSPEVSCEE</sequence>
<dbReference type="EMBL" id="QQRQ01000018">
    <property type="protein sequence ID" value="RFT06047.1"/>
    <property type="molecule type" value="Genomic_DNA"/>
</dbReference>
<proteinExistence type="predicted"/>
<dbReference type="Proteomes" id="UP000260649">
    <property type="component" value="Unassembled WGS sequence"/>
</dbReference>
<dbReference type="OrthoDB" id="2057137at2"/>
<comment type="caution">
    <text evidence="1">The sequence shown here is derived from an EMBL/GenBank/DDBJ whole genome shotgun (WGS) entry which is preliminary data.</text>
</comment>
<evidence type="ECO:0000313" key="2">
    <source>
        <dbReference type="Proteomes" id="UP000260649"/>
    </source>
</evidence>
<organism evidence="1 2">
    <name type="scientific">Evtepia gabavorous</name>
    <dbReference type="NCBI Taxonomy" id="2211183"/>
    <lineage>
        <taxon>Bacteria</taxon>
        <taxon>Bacillati</taxon>
        <taxon>Bacillota</taxon>
        <taxon>Clostridia</taxon>
        <taxon>Eubacteriales</taxon>
        <taxon>Evtepia</taxon>
    </lineage>
</organism>